<sequence>MKNKQGVNCEYCVNYSYDDDYECYTCEMNLDEDEMYRFVTGTNHDCPYFRMGDEYRVVRKQM</sequence>
<feature type="domain" description="DUF6472" evidence="1">
    <location>
        <begin position="8"/>
        <end position="62"/>
    </location>
</feature>
<organism evidence="2 3">
    <name type="scientific">Blautia segnis</name>
    <dbReference type="NCBI Taxonomy" id="2763030"/>
    <lineage>
        <taxon>Bacteria</taxon>
        <taxon>Bacillati</taxon>
        <taxon>Bacillota</taxon>
        <taxon>Clostridia</taxon>
        <taxon>Lachnospirales</taxon>
        <taxon>Lachnospiraceae</taxon>
        <taxon>Blautia</taxon>
    </lineage>
</organism>
<keyword evidence="3" id="KW-1185">Reference proteome</keyword>
<dbReference type="RefSeq" id="WP_021924909.1">
    <property type="nucleotide sequence ID" value="NZ_JACOOT010000018.1"/>
</dbReference>
<evidence type="ECO:0000313" key="3">
    <source>
        <dbReference type="Proteomes" id="UP000652847"/>
    </source>
</evidence>
<dbReference type="AlphaFoldDB" id="A0A8I0AIP5"/>
<accession>A0A8I0AIP5</accession>
<dbReference type="InterPro" id="IPR045525">
    <property type="entry name" value="DUF6472"/>
</dbReference>
<proteinExistence type="predicted"/>
<name>A0A8I0AIP5_9FIRM</name>
<dbReference type="EMBL" id="JACOOT010000018">
    <property type="protein sequence ID" value="MBC5651048.1"/>
    <property type="molecule type" value="Genomic_DNA"/>
</dbReference>
<evidence type="ECO:0000313" key="2">
    <source>
        <dbReference type="EMBL" id="MBC5651048.1"/>
    </source>
</evidence>
<reference evidence="2 3" key="1">
    <citation type="submission" date="2020-08" db="EMBL/GenBank/DDBJ databases">
        <title>Genome public.</title>
        <authorList>
            <person name="Liu C."/>
            <person name="Sun Q."/>
        </authorList>
    </citation>
    <scope>NUCLEOTIDE SEQUENCE [LARGE SCALE GENOMIC DNA]</scope>
    <source>
        <strain evidence="2 3">BX17</strain>
    </source>
</reference>
<dbReference type="Pfam" id="PF20076">
    <property type="entry name" value="DUF6472"/>
    <property type="match status" value="1"/>
</dbReference>
<dbReference type="Proteomes" id="UP000652847">
    <property type="component" value="Unassembled WGS sequence"/>
</dbReference>
<comment type="caution">
    <text evidence="2">The sequence shown here is derived from an EMBL/GenBank/DDBJ whole genome shotgun (WGS) entry which is preliminary data.</text>
</comment>
<evidence type="ECO:0000259" key="1">
    <source>
        <dbReference type="Pfam" id="PF20076"/>
    </source>
</evidence>
<protein>
    <recommendedName>
        <fullName evidence="1">DUF6472 domain-containing protein</fullName>
    </recommendedName>
</protein>
<gene>
    <name evidence="2" type="ORF">H8S54_08005</name>
</gene>